<evidence type="ECO:0000313" key="2">
    <source>
        <dbReference type="Proteomes" id="UP000250186"/>
    </source>
</evidence>
<reference evidence="1 2" key="1">
    <citation type="submission" date="2016-02" db="EMBL/GenBank/DDBJ databases">
        <title>Species-wide whole genome sequencing reveals diversity, host range in Lonsdalea quercina.</title>
        <authorList>
            <person name="Li Y."/>
        </authorList>
    </citation>
    <scope>NUCLEOTIDE SEQUENCE [LARGE SCALE GENOMIC DNA]</scope>
    <source>
        <strain evidence="1 2">CFCC 12721</strain>
    </source>
</reference>
<evidence type="ECO:0000313" key="1">
    <source>
        <dbReference type="EMBL" id="RAT38322.1"/>
    </source>
</evidence>
<accession>A0ABX9ETR7</accession>
<dbReference type="RefSeq" id="WP_112092080.1">
    <property type="nucleotide sequence ID" value="NZ_LUSR01000001.1"/>
</dbReference>
<protein>
    <submittedName>
        <fullName evidence="1">Uncharacterized protein</fullName>
    </submittedName>
</protein>
<keyword evidence="2" id="KW-1185">Reference proteome</keyword>
<gene>
    <name evidence="1" type="ORF">AU492_00670</name>
</gene>
<dbReference type="Proteomes" id="UP000250186">
    <property type="component" value="Unassembled WGS sequence"/>
</dbReference>
<name>A0ABX9ETR7_9GAMM</name>
<comment type="caution">
    <text evidence="1">The sequence shown here is derived from an EMBL/GenBank/DDBJ whole genome shotgun (WGS) entry which is preliminary data.</text>
</comment>
<organism evidence="1 2">
    <name type="scientific">Lonsdalea populi</name>
    <dbReference type="NCBI Taxonomy" id="1172565"/>
    <lineage>
        <taxon>Bacteria</taxon>
        <taxon>Pseudomonadati</taxon>
        <taxon>Pseudomonadota</taxon>
        <taxon>Gammaproteobacteria</taxon>
        <taxon>Enterobacterales</taxon>
        <taxon>Pectobacteriaceae</taxon>
        <taxon>Lonsdalea</taxon>
    </lineage>
</organism>
<proteinExistence type="predicted"/>
<dbReference type="EMBL" id="LUSW01000001">
    <property type="protein sequence ID" value="RAT38322.1"/>
    <property type="molecule type" value="Genomic_DNA"/>
</dbReference>
<sequence>MKKNLLASVILGGAFVLSAAIVAGGIQIKDEHVLLGVDGSVKLGNVFGEEDQVSAKLIFNDSDLNQVLFEKVGPSEAEGRLYEKLRELSDQVNLGKNDDEKKTAPEKLSLKVPATLVLTAAVKYRSEYQPVFTFSIAKEEIKLPAESNMLEAIKPAVTGFIEKQKNNFDSSHFLK</sequence>